<dbReference type="AlphaFoldDB" id="A0A5B0BIE7"/>
<comment type="caution">
    <text evidence="2">The sequence shown here is derived from an EMBL/GenBank/DDBJ whole genome shotgun (WGS) entry which is preliminary data.</text>
</comment>
<name>A0A5B0BIE7_9ACTN</name>
<protein>
    <recommendedName>
        <fullName evidence="4">Transposase</fullName>
    </recommendedName>
</protein>
<reference evidence="2 3" key="1">
    <citation type="submission" date="2019-05" db="EMBL/GenBank/DDBJ databases">
        <authorList>
            <person name="Hariharan J."/>
            <person name="Choudoir M.J."/>
            <person name="Diebold P."/>
            <person name="Panke-Buisse K."/>
            <person name="Buckley D.H."/>
        </authorList>
    </citation>
    <scope>NUCLEOTIDE SEQUENCE [LARGE SCALE GENOMIC DNA]</scope>
    <source>
        <strain evidence="2 3">SUN51</strain>
    </source>
</reference>
<proteinExistence type="predicted"/>
<evidence type="ECO:0000313" key="2">
    <source>
        <dbReference type="EMBL" id="KAA0941978.1"/>
    </source>
</evidence>
<gene>
    <name evidence="2" type="ORF">FGF04_04225</name>
</gene>
<dbReference type="OrthoDB" id="2375382at2"/>
<dbReference type="Proteomes" id="UP000324965">
    <property type="component" value="Unassembled WGS sequence"/>
</dbReference>
<evidence type="ECO:0000256" key="1">
    <source>
        <dbReference type="SAM" id="MobiDB-lite"/>
    </source>
</evidence>
<keyword evidence="3" id="KW-1185">Reference proteome</keyword>
<feature type="region of interest" description="Disordered" evidence="1">
    <location>
        <begin position="62"/>
        <end position="82"/>
    </location>
</feature>
<accession>A0A5B0BIE7</accession>
<evidence type="ECO:0008006" key="4">
    <source>
        <dbReference type="Google" id="ProtNLM"/>
    </source>
</evidence>
<dbReference type="RefSeq" id="WP_149509847.1">
    <property type="nucleotide sequence ID" value="NZ_VDFC01000011.1"/>
</dbReference>
<evidence type="ECO:0000313" key="3">
    <source>
        <dbReference type="Proteomes" id="UP000324965"/>
    </source>
</evidence>
<sequence length="125" mass="14071">MSAMNVIHRSGKISWRARTTWKASTDPNLIVRMHRVPALYDTAPAGGRVICVDEFGPLDLQPRKARARRPEGKPHRLRATRNRWGGVTHMLAALDGTDHRTHEEPSGRFSFNALRGMLRAGRGRP</sequence>
<organism evidence="2 3">
    <name type="scientific">Streptomyces apricus</name>
    <dbReference type="NCBI Taxonomy" id="1828112"/>
    <lineage>
        <taxon>Bacteria</taxon>
        <taxon>Bacillati</taxon>
        <taxon>Actinomycetota</taxon>
        <taxon>Actinomycetes</taxon>
        <taxon>Kitasatosporales</taxon>
        <taxon>Streptomycetaceae</taxon>
        <taxon>Streptomyces</taxon>
    </lineage>
</organism>
<dbReference type="EMBL" id="VDFC01000011">
    <property type="protein sequence ID" value="KAA0941978.1"/>
    <property type="molecule type" value="Genomic_DNA"/>
</dbReference>